<feature type="region of interest" description="Disordered" evidence="1">
    <location>
        <begin position="143"/>
        <end position="225"/>
    </location>
</feature>
<protein>
    <submittedName>
        <fullName evidence="2">Uncharacterized protein</fullName>
    </submittedName>
</protein>
<comment type="caution">
    <text evidence="2">The sequence shown here is derived from an EMBL/GenBank/DDBJ whole genome shotgun (WGS) entry which is preliminary data.</text>
</comment>
<reference evidence="2 3" key="1">
    <citation type="submission" date="2018-08" db="EMBL/GenBank/DDBJ databases">
        <title>Aphanomyces genome sequencing and annotation.</title>
        <authorList>
            <person name="Minardi D."/>
            <person name="Oidtmann B."/>
            <person name="Van Der Giezen M."/>
            <person name="Studholme D.J."/>
        </authorList>
    </citation>
    <scope>NUCLEOTIDE SEQUENCE [LARGE SCALE GENOMIC DNA]</scope>
    <source>
        <strain evidence="2 3">NJM0002</strain>
    </source>
</reference>
<evidence type="ECO:0000313" key="2">
    <source>
        <dbReference type="EMBL" id="RHY35524.1"/>
    </source>
</evidence>
<feature type="region of interest" description="Disordered" evidence="1">
    <location>
        <begin position="67"/>
        <end position="100"/>
    </location>
</feature>
<evidence type="ECO:0000313" key="3">
    <source>
        <dbReference type="Proteomes" id="UP000285060"/>
    </source>
</evidence>
<sequence length="225" mass="25302">MFRYYQPMTTWDVVRPSYWYPMASLEQSLMDLDALADDMRMSWPLRSSRLLVVPSSTDDDDFFKDLPVASRETQASKEVSSGGGESTNEPSRAFSNYSYSSSSVVDDQGRRVQSIRRRYEDANGCLKAIHERHLPGKTMVTTWRKKDNDDKGNEETTCTEGVTKEEFEKEWKKTPFAKAHESAKPLESDKTKSLESGHTGKSEGGESSKASTGSGRQQAKEQVTA</sequence>
<dbReference type="AlphaFoldDB" id="A0A3R6Z6M3"/>
<feature type="compositionally biased region" description="Basic and acidic residues" evidence="1">
    <location>
        <begin position="162"/>
        <end position="206"/>
    </location>
</feature>
<evidence type="ECO:0000256" key="1">
    <source>
        <dbReference type="SAM" id="MobiDB-lite"/>
    </source>
</evidence>
<accession>A0A3R6Z6M3</accession>
<name>A0A3R6Z6M3_9STRA</name>
<gene>
    <name evidence="2" type="ORF">DYB32_000022</name>
</gene>
<feature type="compositionally biased region" description="Basic and acidic residues" evidence="1">
    <location>
        <begin position="144"/>
        <end position="154"/>
    </location>
</feature>
<organism evidence="2 3">
    <name type="scientific">Aphanomyces invadans</name>
    <dbReference type="NCBI Taxonomy" id="157072"/>
    <lineage>
        <taxon>Eukaryota</taxon>
        <taxon>Sar</taxon>
        <taxon>Stramenopiles</taxon>
        <taxon>Oomycota</taxon>
        <taxon>Saprolegniomycetes</taxon>
        <taxon>Saprolegniales</taxon>
        <taxon>Verrucalvaceae</taxon>
        <taxon>Aphanomyces</taxon>
    </lineage>
</organism>
<keyword evidence="3" id="KW-1185">Reference proteome</keyword>
<dbReference type="EMBL" id="QUSY01000001">
    <property type="protein sequence ID" value="RHY35524.1"/>
    <property type="molecule type" value="Genomic_DNA"/>
</dbReference>
<feature type="compositionally biased region" description="Polar residues" evidence="1">
    <location>
        <begin position="216"/>
        <end position="225"/>
    </location>
</feature>
<dbReference type="VEuPathDB" id="FungiDB:H310_04556"/>
<proteinExistence type="predicted"/>
<dbReference type="Proteomes" id="UP000285060">
    <property type="component" value="Unassembled WGS sequence"/>
</dbReference>